<evidence type="ECO:0000313" key="1">
    <source>
        <dbReference type="EMBL" id="MFC3033356.1"/>
    </source>
</evidence>
<evidence type="ECO:0000313" key="2">
    <source>
        <dbReference type="Proteomes" id="UP001595453"/>
    </source>
</evidence>
<comment type="caution">
    <text evidence="1">The sequence shown here is derived from an EMBL/GenBank/DDBJ whole genome shotgun (WGS) entry which is preliminary data.</text>
</comment>
<name>A0ABV7CLM9_9GAMM</name>
<keyword evidence="2" id="KW-1185">Reference proteome</keyword>
<sequence length="40" mass="4502">MERRKWFMNPEMLIALTALFVGIVTAGISVYSAHIDLGFC</sequence>
<dbReference type="RefSeq" id="WP_377124757.1">
    <property type="nucleotide sequence ID" value="NZ_JBHRSD010000021.1"/>
</dbReference>
<dbReference type="EMBL" id="JBHRSD010000021">
    <property type="protein sequence ID" value="MFC3033356.1"/>
    <property type="molecule type" value="Genomic_DNA"/>
</dbReference>
<proteinExistence type="predicted"/>
<gene>
    <name evidence="1" type="ORF">ACFOEE_12585</name>
</gene>
<accession>A0ABV7CLM9</accession>
<organism evidence="1 2">
    <name type="scientific">Pseudoalteromonas fenneropenaei</name>
    <dbReference type="NCBI Taxonomy" id="1737459"/>
    <lineage>
        <taxon>Bacteria</taxon>
        <taxon>Pseudomonadati</taxon>
        <taxon>Pseudomonadota</taxon>
        <taxon>Gammaproteobacteria</taxon>
        <taxon>Alteromonadales</taxon>
        <taxon>Pseudoalteromonadaceae</taxon>
        <taxon>Pseudoalteromonas</taxon>
    </lineage>
</organism>
<protein>
    <submittedName>
        <fullName evidence="1">Uncharacterized protein</fullName>
    </submittedName>
</protein>
<reference evidence="2" key="1">
    <citation type="journal article" date="2019" name="Int. J. Syst. Evol. Microbiol.">
        <title>The Global Catalogue of Microorganisms (GCM) 10K type strain sequencing project: providing services to taxonomists for standard genome sequencing and annotation.</title>
        <authorList>
            <consortium name="The Broad Institute Genomics Platform"/>
            <consortium name="The Broad Institute Genome Sequencing Center for Infectious Disease"/>
            <person name="Wu L."/>
            <person name="Ma J."/>
        </authorList>
    </citation>
    <scope>NUCLEOTIDE SEQUENCE [LARGE SCALE GENOMIC DNA]</scope>
    <source>
        <strain evidence="2">KCTC 42730</strain>
    </source>
</reference>
<dbReference type="Proteomes" id="UP001595453">
    <property type="component" value="Unassembled WGS sequence"/>
</dbReference>